<feature type="compositionally biased region" description="Low complexity" evidence="1">
    <location>
        <begin position="1650"/>
        <end position="1664"/>
    </location>
</feature>
<feature type="compositionally biased region" description="Low complexity" evidence="1">
    <location>
        <begin position="1567"/>
        <end position="1582"/>
    </location>
</feature>
<feature type="compositionally biased region" description="Basic and acidic residues" evidence="1">
    <location>
        <begin position="539"/>
        <end position="548"/>
    </location>
</feature>
<feature type="compositionally biased region" description="Basic and acidic residues" evidence="1">
    <location>
        <begin position="1503"/>
        <end position="1512"/>
    </location>
</feature>
<feature type="compositionally biased region" description="Polar residues" evidence="1">
    <location>
        <begin position="423"/>
        <end position="432"/>
    </location>
</feature>
<feature type="region of interest" description="Disordered" evidence="1">
    <location>
        <begin position="820"/>
        <end position="880"/>
    </location>
</feature>
<accession>A0A6H5GQK4</accession>
<evidence type="ECO:0000313" key="2">
    <source>
        <dbReference type="EMBL" id="CAB0006334.1"/>
    </source>
</evidence>
<dbReference type="Proteomes" id="UP000479000">
    <property type="component" value="Unassembled WGS sequence"/>
</dbReference>
<keyword evidence="3" id="KW-1185">Reference proteome</keyword>
<feature type="region of interest" description="Disordered" evidence="1">
    <location>
        <begin position="1348"/>
        <end position="1417"/>
    </location>
</feature>
<evidence type="ECO:0000313" key="3">
    <source>
        <dbReference type="Proteomes" id="UP000479000"/>
    </source>
</evidence>
<feature type="region of interest" description="Disordered" evidence="1">
    <location>
        <begin position="1254"/>
        <end position="1312"/>
    </location>
</feature>
<feature type="compositionally biased region" description="Basic and acidic residues" evidence="1">
    <location>
        <begin position="1480"/>
        <end position="1491"/>
    </location>
</feature>
<feature type="region of interest" description="Disordered" evidence="1">
    <location>
        <begin position="356"/>
        <end position="376"/>
    </location>
</feature>
<feature type="compositionally biased region" description="Basic and acidic residues" evidence="1">
    <location>
        <begin position="615"/>
        <end position="636"/>
    </location>
</feature>
<evidence type="ECO:0000256" key="1">
    <source>
        <dbReference type="SAM" id="MobiDB-lite"/>
    </source>
</evidence>
<feature type="compositionally biased region" description="Basic and acidic residues" evidence="1">
    <location>
        <begin position="990"/>
        <end position="1010"/>
    </location>
</feature>
<dbReference type="OrthoDB" id="6513151at2759"/>
<feature type="compositionally biased region" description="Low complexity" evidence="1">
    <location>
        <begin position="710"/>
        <end position="719"/>
    </location>
</feature>
<organism evidence="2 3">
    <name type="scientific">Nesidiocoris tenuis</name>
    <dbReference type="NCBI Taxonomy" id="355587"/>
    <lineage>
        <taxon>Eukaryota</taxon>
        <taxon>Metazoa</taxon>
        <taxon>Ecdysozoa</taxon>
        <taxon>Arthropoda</taxon>
        <taxon>Hexapoda</taxon>
        <taxon>Insecta</taxon>
        <taxon>Pterygota</taxon>
        <taxon>Neoptera</taxon>
        <taxon>Paraneoptera</taxon>
        <taxon>Hemiptera</taxon>
        <taxon>Heteroptera</taxon>
        <taxon>Panheteroptera</taxon>
        <taxon>Cimicomorpha</taxon>
        <taxon>Miridae</taxon>
        <taxon>Dicyphina</taxon>
        <taxon>Nesidiocoris</taxon>
    </lineage>
</organism>
<feature type="region of interest" description="Disordered" evidence="1">
    <location>
        <begin position="1110"/>
        <end position="1154"/>
    </location>
</feature>
<protein>
    <submittedName>
        <fullName evidence="2">Uncharacterized protein</fullName>
    </submittedName>
</protein>
<gene>
    <name evidence="2" type="ORF">NTEN_LOCUS11811</name>
</gene>
<feature type="compositionally biased region" description="Polar residues" evidence="1">
    <location>
        <begin position="842"/>
        <end position="861"/>
    </location>
</feature>
<reference evidence="2 3" key="1">
    <citation type="submission" date="2020-02" db="EMBL/GenBank/DDBJ databases">
        <authorList>
            <person name="Ferguson B K."/>
        </authorList>
    </citation>
    <scope>NUCLEOTIDE SEQUENCE [LARGE SCALE GENOMIC DNA]</scope>
</reference>
<feature type="compositionally biased region" description="Acidic residues" evidence="1">
    <location>
        <begin position="502"/>
        <end position="516"/>
    </location>
</feature>
<feature type="region of interest" description="Disordered" evidence="1">
    <location>
        <begin position="982"/>
        <end position="1010"/>
    </location>
</feature>
<feature type="region of interest" description="Disordered" evidence="1">
    <location>
        <begin position="1448"/>
        <end position="1751"/>
    </location>
</feature>
<feature type="compositionally biased region" description="Acidic residues" evidence="1">
    <location>
        <begin position="597"/>
        <end position="614"/>
    </location>
</feature>
<proteinExistence type="predicted"/>
<feature type="compositionally biased region" description="Basic and acidic residues" evidence="1">
    <location>
        <begin position="677"/>
        <end position="687"/>
    </location>
</feature>
<feature type="compositionally biased region" description="Basic and acidic residues" evidence="1">
    <location>
        <begin position="1355"/>
        <end position="1375"/>
    </location>
</feature>
<feature type="compositionally biased region" description="Acidic residues" evidence="1">
    <location>
        <begin position="720"/>
        <end position="755"/>
    </location>
</feature>
<feature type="compositionally biased region" description="Low complexity" evidence="1">
    <location>
        <begin position="1607"/>
        <end position="1619"/>
    </location>
</feature>
<feature type="compositionally biased region" description="Basic and acidic residues" evidence="1">
    <location>
        <begin position="786"/>
        <end position="799"/>
    </location>
</feature>
<feature type="compositionally biased region" description="Low complexity" evidence="1">
    <location>
        <begin position="1281"/>
        <end position="1292"/>
    </location>
</feature>
<feature type="compositionally biased region" description="Basic and acidic residues" evidence="1">
    <location>
        <begin position="1267"/>
        <end position="1280"/>
    </location>
</feature>
<sequence length="1899" mass="208022">MTLRKKTNAIFGFEFDDQTKWLHADKSEDSSVGIYPGLNVPNARIRWRVFHKSNLAKTRGPRFTFGSITKGPNLPCRFSTCTASAIKRNASFPTTASSTWRSKLNKIVARLRKDGKAHELPGAGLYLIDHYLHDYPELRKQWEEERGDCSAAYPPASVQSLLRTLRLQSVPKSKKLAILLYGLLDVKNSIAKEEKRACRYCSTALPVWTICRKAFTGRFFACYFTKAKSSSPCDTYIRTTRLSLFPTISTETLHERLSATSTNYDPVKMDTLNLIVKGLTKQFPPMAKEMYRQSINPELRNHPAFKTTENESFSSEPLKYDNITIGPEEIGILAELDSPLPTEVLSKKLRSRLRAMATQPAEKSEPLGSGAAESMDVDTSISVAEADSHAKAQEKTCEIESSTKVYKETKSDSIVKAGEGTKPQLTPSNETLSDPHLEEKPVKTTKRAQEKPGPADSPKPNTSSVDEMAKKLPFKEQNLSPFNLESPKAASIVSLSRIRYPEEDDEEGSEDPEEAEIPPVMEFSQMEEGLVMDSYSLADLKDQQNAEKVEEEPVGEALAEDIGQQEISGPPSDKSSSVICLDSESEGEQGNGTQLDYDYDEDSYPTDEDSYPSEEPERRRSFFHDKYNVNDPDAERALPTTADNQQQDEDRRAADVDLYDMDYNEEGIEGDNYDLFDVGRDLQQRPEADDDDEEVEGKKVEQQGPSSSCEGAAGANNADNDVEEAVEDEDQEEEEEGGEDSESESDSDSESDDSAEMISSDSEAGSGSHPTSLAQSQEGIPPTNEGSRETAGDGEIRIELSQEILKRSEVVLTGSAQETAFSSFGSSGETAQRSDVIPVGSSEETVQRSGEALTGSSSQDIMSEDPLGSTGEAEERAKTTEDAAAVTALLCLNDPPVEGNIDAVETSHEVAVVAESANTELSQVPVTPSKETIKASSPPRADDVISMLMSPDQMFFGTSSDARTRESELEICKPSLFSSAGRASFGNQPKAEDHKVEEVQVEKSPDDSNENLDLKLEESDFQCCAAPLPTDAEMTEVAMVEEVGVSSSLGKTPESDRSCASSNVDDVPFAIAQTEVAEIKSGDLPLSGEELVVSSAGEVREVITIPQEPPGIVSSKAVGGEGVEEHSHDPSEPEMPETLDQLPEESANVEGSGQSVVEIPKFDDVSSSADSQDKHVNPEIVEMPSESQSHKWDPVQIVITPDEAGALVIDEGNVIPVVTGGLLEIPKPTESVPLNIESAKSDAVNRLKVELPPAEEEDKVCTPDAQEMSKAEATEAERPANVENNEVNSEAVLQGENIVEEKDPNDGGAPEITDHLVLDASSQHKAEDRDMTPAVVPDASADFVVSILEPPTPFKTEEKSEADRSIRPEEERVDSAEMASAGDESVNPNDVAFVGDLSVPMTPTTPRTPLRKSSRLLSRLSTPGRALASDAEVMDSPSVLDVAVVDVELSDDKPQLVDRSVITEPVSKGSRRSSKAPSTGKEESADVESKSEKKRPRQSSNEPEDRKSDVVKPVKKRYRRSSSAEPELESDKMQDVATTSKSNKEATKSIRTPLKASRRSSSEEPPDSAAVKAARKSASQQSDRLDRPNVRHSPRVKPKFDYSEIPSSDSAASSVSGSVPLRTEHSKTRRAISLEPSTEDDPRRQRRASSETAQRPSSRSSSKRSSTEATFDDYEESTDFKKRKTKHSITEPLELKKQASSSKSSEMPESQAVPIPRKRGRPRSTLMPTSLASIREVPEDSPKVSRRSSVASSMTEFRNQIVQNWIASSATNIQQRKRLSRNSGAYSTRRTPMTLHWKNLDPRGAKGRRWIDLVRPPAVLSCSFCDVPTVNFSNSFLILRVVNFSRLVCHFDFRVIPSLLPSSGNERLHFLPRLVFLGRLTLLIDFSTLTRPSRSVCRM</sequence>
<feature type="compositionally biased region" description="Polar residues" evidence="1">
    <location>
        <begin position="768"/>
        <end position="778"/>
    </location>
</feature>
<feature type="compositionally biased region" description="Low complexity" evidence="1">
    <location>
        <begin position="1698"/>
        <end position="1710"/>
    </location>
</feature>
<dbReference type="EMBL" id="CADCXU010017582">
    <property type="protein sequence ID" value="CAB0006334.1"/>
    <property type="molecule type" value="Genomic_DNA"/>
</dbReference>
<feature type="region of interest" description="Disordered" evidence="1">
    <location>
        <begin position="414"/>
        <end position="799"/>
    </location>
</feature>
<feature type="compositionally biased region" description="Basic and acidic residues" evidence="1">
    <location>
        <begin position="433"/>
        <end position="450"/>
    </location>
</feature>
<name>A0A6H5GQK4_9HEMI</name>
<feature type="compositionally biased region" description="Polar residues" evidence="1">
    <location>
        <begin position="820"/>
        <end position="833"/>
    </location>
</feature>
<feature type="compositionally biased region" description="Acidic residues" evidence="1">
    <location>
        <begin position="657"/>
        <end position="674"/>
    </location>
</feature>